<dbReference type="SUPFAM" id="SSF52980">
    <property type="entry name" value="Restriction endonuclease-like"/>
    <property type="match status" value="1"/>
</dbReference>
<dbReference type="HOGENOM" id="CLU_168176_0_0_0"/>
<evidence type="ECO:0000256" key="3">
    <source>
        <dbReference type="ARBA" id="ARBA00022801"/>
    </source>
</evidence>
<dbReference type="EMBL" id="AGWJ02000023">
    <property type="protein sequence ID" value="EHO79757.1"/>
    <property type="molecule type" value="Genomic_DNA"/>
</dbReference>
<dbReference type="GO" id="GO:0003676">
    <property type="term" value="F:nucleic acid binding"/>
    <property type="evidence" value="ECO:0007669"/>
    <property type="project" value="InterPro"/>
</dbReference>
<evidence type="ECO:0000313" key="6">
    <source>
        <dbReference type="Proteomes" id="UP000003233"/>
    </source>
</evidence>
<dbReference type="GO" id="GO:0004518">
    <property type="term" value="F:nuclease activity"/>
    <property type="evidence" value="ECO:0007669"/>
    <property type="project" value="UniProtKB-KW"/>
</dbReference>
<evidence type="ECO:0000313" key="5">
    <source>
        <dbReference type="EMBL" id="EHO79757.1"/>
    </source>
</evidence>
<dbReference type="InterPro" id="IPR011856">
    <property type="entry name" value="tRNA_endonuc-like_dom_sf"/>
</dbReference>
<protein>
    <recommendedName>
        <fullName evidence="4">VRR-NUC domain-containing protein</fullName>
    </recommendedName>
</protein>
<proteinExistence type="predicted"/>
<organism evidence="5 6">
    <name type="scientific">Fusobacterium ulcerans 12-1B</name>
    <dbReference type="NCBI Taxonomy" id="457404"/>
    <lineage>
        <taxon>Bacteria</taxon>
        <taxon>Fusobacteriati</taxon>
        <taxon>Fusobacteriota</taxon>
        <taxon>Fusobacteriia</taxon>
        <taxon>Fusobacteriales</taxon>
        <taxon>Fusobacteriaceae</taxon>
        <taxon>Fusobacterium</taxon>
    </lineage>
</organism>
<keyword evidence="2" id="KW-0540">Nuclease</keyword>
<evidence type="ECO:0000256" key="1">
    <source>
        <dbReference type="ARBA" id="ARBA00001946"/>
    </source>
</evidence>
<dbReference type="GO" id="GO:0016788">
    <property type="term" value="F:hydrolase activity, acting on ester bonds"/>
    <property type="evidence" value="ECO:0007669"/>
    <property type="project" value="InterPro"/>
</dbReference>
<gene>
    <name evidence="5" type="ORF">HMPREF0402_02496</name>
</gene>
<reference evidence="5 6" key="1">
    <citation type="submission" date="2012-07" db="EMBL/GenBank/DDBJ databases">
        <title>The Genome Sequence of Fusobacterium ulcerans 12_1B.</title>
        <authorList>
            <consortium name="The Broad Institute Genome Sequencing Platform"/>
            <person name="Earl A."/>
            <person name="Ward D."/>
            <person name="Feldgarden M."/>
            <person name="Gevers D."/>
            <person name="Strauss J."/>
            <person name="Ambrose C.E."/>
            <person name="Allen-Vercoe E."/>
            <person name="Walker B."/>
            <person name="Young S.K."/>
            <person name="Zeng Q."/>
            <person name="Gargeya S."/>
            <person name="Fitzgerald M."/>
            <person name="Haas B."/>
            <person name="Abouelleil A."/>
            <person name="Alvarado L."/>
            <person name="Arachchi H.M."/>
            <person name="Berlin A.M."/>
            <person name="Chapman S.B."/>
            <person name="Goldberg J."/>
            <person name="Griggs A."/>
            <person name="Gujja S."/>
            <person name="Hansen M."/>
            <person name="Howarth C."/>
            <person name="Imamovic A."/>
            <person name="Larimer J."/>
            <person name="McCowen C."/>
            <person name="Montmayeur A."/>
            <person name="Murphy C."/>
            <person name="Neiman D."/>
            <person name="Pearson M."/>
            <person name="Priest M."/>
            <person name="Roberts A."/>
            <person name="Saif S."/>
            <person name="Shea T."/>
            <person name="Sisk P."/>
            <person name="Sykes S."/>
            <person name="Wortman J."/>
            <person name="Nusbaum C."/>
            <person name="Birren B."/>
        </authorList>
    </citation>
    <scope>NUCLEOTIDE SEQUENCE [LARGE SCALE GENOMIC DNA]</scope>
    <source>
        <strain evidence="5 6">12_1B</strain>
    </source>
</reference>
<dbReference type="Proteomes" id="UP000003233">
    <property type="component" value="Unassembled WGS sequence"/>
</dbReference>
<evidence type="ECO:0000256" key="2">
    <source>
        <dbReference type="ARBA" id="ARBA00022722"/>
    </source>
</evidence>
<dbReference type="RefSeq" id="WP_008698216.1">
    <property type="nucleotide sequence ID" value="NZ_KE161009.1"/>
</dbReference>
<dbReference type="AlphaFoldDB" id="H1PVQ3"/>
<keyword evidence="6" id="KW-1185">Reference proteome</keyword>
<dbReference type="InterPro" id="IPR011335">
    <property type="entry name" value="Restrct_endonuc-II-like"/>
</dbReference>
<dbReference type="BioCyc" id="FSP457404-HMP:GTSQ-2521-MONOMER"/>
<dbReference type="InterPro" id="IPR014883">
    <property type="entry name" value="VRR_NUC"/>
</dbReference>
<evidence type="ECO:0000259" key="4">
    <source>
        <dbReference type="SMART" id="SM00990"/>
    </source>
</evidence>
<keyword evidence="3" id="KW-0378">Hydrolase</keyword>
<feature type="domain" description="VRR-NUC" evidence="4">
    <location>
        <begin position="1"/>
        <end position="100"/>
    </location>
</feature>
<accession>H1PVQ3</accession>
<name>H1PVQ3_9FUSO</name>
<dbReference type="SMART" id="SM00990">
    <property type="entry name" value="VRR_NUC"/>
    <property type="match status" value="1"/>
</dbReference>
<comment type="cofactor">
    <cofactor evidence="1">
        <name>Mg(2+)</name>
        <dbReference type="ChEBI" id="CHEBI:18420"/>
    </cofactor>
</comment>
<comment type="caution">
    <text evidence="5">The sequence shown here is derived from an EMBL/GenBank/DDBJ whole genome shotgun (WGS) entry which is preliminary data.</text>
</comment>
<sequence length="109" mass="12278">MTETQIQSSIIDYLQVLENQGKLFLHRVNNMGVYDPKRKAYRVFPKGAKKGFPDIIVIKNGLLIGLEVKTGEGKQSNNQKEVEKELKKHGAGYYVVRSLDEVIEIVGGM</sequence>
<dbReference type="Gene3D" id="3.40.1350.10">
    <property type="match status" value="1"/>
</dbReference>
<dbReference type="PATRIC" id="fig|457404.5.peg.2652"/>